<reference evidence="2" key="1">
    <citation type="submission" date="2021-01" db="EMBL/GenBank/DDBJ databases">
        <authorList>
            <person name="Corre E."/>
            <person name="Pelletier E."/>
            <person name="Niang G."/>
            <person name="Scheremetjew M."/>
            <person name="Finn R."/>
            <person name="Kale V."/>
            <person name="Holt S."/>
            <person name="Cochrane G."/>
            <person name="Meng A."/>
            <person name="Brown T."/>
            <person name="Cohen L."/>
        </authorList>
    </citation>
    <scope>NUCLEOTIDE SEQUENCE</scope>
    <source>
        <strain evidence="2">UIO037</strain>
    </source>
</reference>
<sequence>MEGGFLKPVHESAQNPFTPAKSIEASRRTGHGSKWGQQSFEQSGHLPKLMPNAMYMTTNQMYGSWVLDEHGAPPPKTVPTGVLGPATSSWYPKAFEPKVLAGDDRQR</sequence>
<proteinExistence type="predicted"/>
<protein>
    <submittedName>
        <fullName evidence="2">Uncharacterized protein</fullName>
    </submittedName>
</protein>
<name>A0A7S4HF42_9EUKA</name>
<dbReference type="EMBL" id="HBKO01005551">
    <property type="protein sequence ID" value="CAE2197354.1"/>
    <property type="molecule type" value="Transcribed_RNA"/>
</dbReference>
<dbReference type="AlphaFoldDB" id="A0A7S4HF42"/>
<organism evidence="2">
    <name type="scientific">Prymnesium polylepis</name>
    <dbReference type="NCBI Taxonomy" id="72548"/>
    <lineage>
        <taxon>Eukaryota</taxon>
        <taxon>Haptista</taxon>
        <taxon>Haptophyta</taxon>
        <taxon>Prymnesiophyceae</taxon>
        <taxon>Prymnesiales</taxon>
        <taxon>Prymnesiaceae</taxon>
        <taxon>Prymnesium</taxon>
    </lineage>
</organism>
<feature type="region of interest" description="Disordered" evidence="1">
    <location>
        <begin position="1"/>
        <end position="44"/>
    </location>
</feature>
<gene>
    <name evidence="2" type="ORF">CPOL0286_LOCUS2708</name>
</gene>
<accession>A0A7S4HF42</accession>
<evidence type="ECO:0000313" key="2">
    <source>
        <dbReference type="EMBL" id="CAE2197354.1"/>
    </source>
</evidence>
<evidence type="ECO:0000256" key="1">
    <source>
        <dbReference type="SAM" id="MobiDB-lite"/>
    </source>
</evidence>